<organism evidence="1 2">
    <name type="scientific">Cryobacterium frigoriphilum</name>
    <dbReference type="NCBI Taxonomy" id="1259150"/>
    <lineage>
        <taxon>Bacteria</taxon>
        <taxon>Bacillati</taxon>
        <taxon>Actinomycetota</taxon>
        <taxon>Actinomycetes</taxon>
        <taxon>Micrococcales</taxon>
        <taxon>Microbacteriaceae</taxon>
        <taxon>Cryobacterium</taxon>
    </lineage>
</organism>
<evidence type="ECO:0000313" key="2">
    <source>
        <dbReference type="Proteomes" id="UP000297447"/>
    </source>
</evidence>
<proteinExistence type="predicted"/>
<dbReference type="AlphaFoldDB" id="A0A4R8ZYF7"/>
<dbReference type="EMBL" id="SOHE01000053">
    <property type="protein sequence ID" value="TFD48832.1"/>
    <property type="molecule type" value="Genomic_DNA"/>
</dbReference>
<evidence type="ECO:0000313" key="1">
    <source>
        <dbReference type="EMBL" id="TFD48832.1"/>
    </source>
</evidence>
<comment type="caution">
    <text evidence="1">The sequence shown here is derived from an EMBL/GenBank/DDBJ whole genome shotgun (WGS) entry which is preliminary data.</text>
</comment>
<dbReference type="Proteomes" id="UP000297447">
    <property type="component" value="Unassembled WGS sequence"/>
</dbReference>
<accession>A0A4R8ZYF7</accession>
<gene>
    <name evidence="1" type="ORF">E3T55_12295</name>
</gene>
<reference evidence="1 2" key="1">
    <citation type="submission" date="2019-03" db="EMBL/GenBank/DDBJ databases">
        <title>Genomics of glacier-inhabiting Cryobacterium strains.</title>
        <authorList>
            <person name="Liu Q."/>
            <person name="Xin Y.-H."/>
        </authorList>
    </citation>
    <scope>NUCLEOTIDE SEQUENCE [LARGE SCALE GENOMIC DNA]</scope>
    <source>
        <strain evidence="1 2">Hh14</strain>
    </source>
</reference>
<sequence>MSAAVVSGVVSGVVTDAAASAGRPVALVFSEREMVFSRAGFGVTQVEHVAEGIVYAARPRSGTVDG</sequence>
<name>A0A4R8ZYF7_9MICO</name>
<protein>
    <submittedName>
        <fullName evidence="1">Uncharacterized protein</fullName>
    </submittedName>
</protein>
<keyword evidence="2" id="KW-1185">Reference proteome</keyword>
<dbReference type="RefSeq" id="WP_134519858.1">
    <property type="nucleotide sequence ID" value="NZ_SOHE01000053.1"/>
</dbReference>